<organism evidence="2 3">
    <name type="scientific">Candidatus Gallibacteroides avistercoris</name>
    <dbReference type="NCBI Taxonomy" id="2840833"/>
    <lineage>
        <taxon>Bacteria</taxon>
        <taxon>Pseudomonadati</taxon>
        <taxon>Bacteroidota</taxon>
        <taxon>Bacteroidia</taxon>
        <taxon>Bacteroidales</taxon>
        <taxon>Bacteroidaceae</taxon>
        <taxon>Bacteroidaceae incertae sedis</taxon>
        <taxon>Candidatus Gallibacteroides</taxon>
    </lineage>
</organism>
<evidence type="ECO:0000259" key="1">
    <source>
        <dbReference type="Pfam" id="PF04389"/>
    </source>
</evidence>
<dbReference type="GO" id="GO:0008235">
    <property type="term" value="F:metalloexopeptidase activity"/>
    <property type="evidence" value="ECO:0007669"/>
    <property type="project" value="InterPro"/>
</dbReference>
<dbReference type="Pfam" id="PF04389">
    <property type="entry name" value="Peptidase_M28"/>
    <property type="match status" value="1"/>
</dbReference>
<dbReference type="AlphaFoldDB" id="A0A9D1SDR4"/>
<dbReference type="EMBL" id="DVNA01000197">
    <property type="protein sequence ID" value="HIU55867.1"/>
    <property type="molecule type" value="Genomic_DNA"/>
</dbReference>
<dbReference type="PANTHER" id="PTHR12147:SF26">
    <property type="entry name" value="PEPTIDASE M28 DOMAIN-CONTAINING PROTEIN"/>
    <property type="match status" value="1"/>
</dbReference>
<dbReference type="SUPFAM" id="SSF53187">
    <property type="entry name" value="Zn-dependent exopeptidases"/>
    <property type="match status" value="1"/>
</dbReference>
<protein>
    <submittedName>
        <fullName evidence="2">M20/M25/M40 family metallo-hydrolase</fullName>
    </submittedName>
</protein>
<gene>
    <name evidence="2" type="ORF">IAB03_08705</name>
</gene>
<dbReference type="PANTHER" id="PTHR12147">
    <property type="entry name" value="METALLOPEPTIDASE M28 FAMILY MEMBER"/>
    <property type="match status" value="1"/>
</dbReference>
<sequence>MKNHILLVVFFFLCRIGGMAQVDKGLETITENSVRSQISFLADDLLEGRAAGSWGGKIAAAYIVSLLNDMGVSAWKDSYFQPFEAIKNEQTNRYSVNPSKRDSLLQSGGVPVEMRNIIACIPGKLSDEYVIVGAHYDHLGIDKAVNGDSLYNGADDNASGVSAVLQIAKAFLATGQQPERTVLFAFWDGEERGLLGSSYFVSVFPDPTKIKGYLNFDMIGRNTDEAIQTHVVYFYTESHPVFETWMKSHIQKYDLKLTPEYRPWDKPVGGSDNASFARKEIPIIWYHTNGHPDYHKPSDHADKINYPKAVDIIKSAYLNLWNMANEKDF</sequence>
<dbReference type="InterPro" id="IPR045175">
    <property type="entry name" value="M28_fam"/>
</dbReference>
<name>A0A9D1SDR4_9BACT</name>
<comment type="caution">
    <text evidence="2">The sequence shown here is derived from an EMBL/GenBank/DDBJ whole genome shotgun (WGS) entry which is preliminary data.</text>
</comment>
<proteinExistence type="predicted"/>
<dbReference type="Gene3D" id="3.40.630.10">
    <property type="entry name" value="Zn peptidases"/>
    <property type="match status" value="1"/>
</dbReference>
<evidence type="ECO:0000313" key="2">
    <source>
        <dbReference type="EMBL" id="HIU55867.1"/>
    </source>
</evidence>
<reference evidence="2" key="2">
    <citation type="journal article" date="2021" name="PeerJ">
        <title>Extensive microbial diversity within the chicken gut microbiome revealed by metagenomics and culture.</title>
        <authorList>
            <person name="Gilroy R."/>
            <person name="Ravi A."/>
            <person name="Getino M."/>
            <person name="Pursley I."/>
            <person name="Horton D.L."/>
            <person name="Alikhan N.F."/>
            <person name="Baker D."/>
            <person name="Gharbi K."/>
            <person name="Hall N."/>
            <person name="Watson M."/>
            <person name="Adriaenssens E.M."/>
            <person name="Foster-Nyarko E."/>
            <person name="Jarju S."/>
            <person name="Secka A."/>
            <person name="Antonio M."/>
            <person name="Oren A."/>
            <person name="Chaudhuri R.R."/>
            <person name="La Ragione R."/>
            <person name="Hildebrand F."/>
            <person name="Pallen M.J."/>
        </authorList>
    </citation>
    <scope>NUCLEOTIDE SEQUENCE</scope>
    <source>
        <strain evidence="2">CHK158-818</strain>
    </source>
</reference>
<evidence type="ECO:0000313" key="3">
    <source>
        <dbReference type="Proteomes" id="UP000824112"/>
    </source>
</evidence>
<accession>A0A9D1SDR4</accession>
<dbReference type="InterPro" id="IPR007484">
    <property type="entry name" value="Peptidase_M28"/>
</dbReference>
<feature type="domain" description="Peptidase M28" evidence="1">
    <location>
        <begin position="116"/>
        <end position="311"/>
    </location>
</feature>
<dbReference type="GO" id="GO:0006508">
    <property type="term" value="P:proteolysis"/>
    <property type="evidence" value="ECO:0007669"/>
    <property type="project" value="InterPro"/>
</dbReference>
<dbReference type="Proteomes" id="UP000824112">
    <property type="component" value="Unassembled WGS sequence"/>
</dbReference>
<reference evidence="2" key="1">
    <citation type="submission" date="2020-10" db="EMBL/GenBank/DDBJ databases">
        <authorList>
            <person name="Gilroy R."/>
        </authorList>
    </citation>
    <scope>NUCLEOTIDE SEQUENCE</scope>
    <source>
        <strain evidence="2">CHK158-818</strain>
    </source>
</reference>